<dbReference type="AlphaFoldDB" id="A0A151WGA3"/>
<organism evidence="1 2">
    <name type="scientific">Mycetomoellerius zeteki</name>
    <dbReference type="NCBI Taxonomy" id="64791"/>
    <lineage>
        <taxon>Eukaryota</taxon>
        <taxon>Metazoa</taxon>
        <taxon>Ecdysozoa</taxon>
        <taxon>Arthropoda</taxon>
        <taxon>Hexapoda</taxon>
        <taxon>Insecta</taxon>
        <taxon>Pterygota</taxon>
        <taxon>Neoptera</taxon>
        <taxon>Endopterygota</taxon>
        <taxon>Hymenoptera</taxon>
        <taxon>Apocrita</taxon>
        <taxon>Aculeata</taxon>
        <taxon>Formicoidea</taxon>
        <taxon>Formicidae</taxon>
        <taxon>Myrmicinae</taxon>
        <taxon>Mycetomoellerius</taxon>
    </lineage>
</organism>
<keyword evidence="2" id="KW-1185">Reference proteome</keyword>
<evidence type="ECO:0000313" key="2">
    <source>
        <dbReference type="Proteomes" id="UP000075809"/>
    </source>
</evidence>
<accession>A0A151WGA3</accession>
<evidence type="ECO:0000313" key="1">
    <source>
        <dbReference type="EMBL" id="KYQ46870.1"/>
    </source>
</evidence>
<name>A0A151WGA3_9HYME</name>
<sequence length="142" mass="16430">MKTMGMRIGRNAVQFAAQNDSQRCNQANVRAQHATREARISRRLAKNHQMEANFEQEGSLYGPGIDDNVCRLIFVFQINGQGEIIVTAESCVACTADYMTVKWRDFPTKLLLKNLYKNYKRYTLLRRKSHFYNLSLGFKKNS</sequence>
<protein>
    <submittedName>
        <fullName evidence="1">Uncharacterized protein</fullName>
    </submittedName>
</protein>
<proteinExistence type="predicted"/>
<dbReference type="EMBL" id="KQ983182">
    <property type="protein sequence ID" value="KYQ46870.1"/>
    <property type="molecule type" value="Genomic_DNA"/>
</dbReference>
<gene>
    <name evidence="1" type="ORF">ALC60_14112</name>
</gene>
<dbReference type="Proteomes" id="UP000075809">
    <property type="component" value="Unassembled WGS sequence"/>
</dbReference>
<reference evidence="1 2" key="1">
    <citation type="submission" date="2015-09" db="EMBL/GenBank/DDBJ databases">
        <title>Trachymyrmex zeteki WGS genome.</title>
        <authorList>
            <person name="Nygaard S."/>
            <person name="Hu H."/>
            <person name="Boomsma J."/>
            <person name="Zhang G."/>
        </authorList>
    </citation>
    <scope>NUCLEOTIDE SEQUENCE [LARGE SCALE GENOMIC DNA]</scope>
    <source>
        <strain evidence="1">Tzet28-1</strain>
        <tissue evidence="1">Whole body</tissue>
    </source>
</reference>